<dbReference type="Proteomes" id="UP001208534">
    <property type="component" value="Unassembled WGS sequence"/>
</dbReference>
<comment type="caution">
    <text evidence="2">The sequence shown here is derived from an EMBL/GenBank/DDBJ whole genome shotgun (WGS) entry which is preliminary data.</text>
</comment>
<evidence type="ECO:0000256" key="1">
    <source>
        <dbReference type="SAM" id="MobiDB-lite"/>
    </source>
</evidence>
<evidence type="ECO:0000313" key="2">
    <source>
        <dbReference type="EMBL" id="MCU4395818.1"/>
    </source>
</evidence>
<protein>
    <submittedName>
        <fullName evidence="2">Uncharacterized protein</fullName>
    </submittedName>
</protein>
<accession>A0AAW5R551</accession>
<dbReference type="AlphaFoldDB" id="A0AAW5R551"/>
<dbReference type="EMBL" id="JAHPRE010000006">
    <property type="protein sequence ID" value="MCU4395818.1"/>
    <property type="molecule type" value="Genomic_DNA"/>
</dbReference>
<feature type="region of interest" description="Disordered" evidence="1">
    <location>
        <begin position="115"/>
        <end position="147"/>
    </location>
</feature>
<proteinExistence type="predicted"/>
<evidence type="ECO:0000313" key="3">
    <source>
        <dbReference type="Proteomes" id="UP001208534"/>
    </source>
</evidence>
<reference evidence="2" key="1">
    <citation type="submission" date="2021-06" db="EMBL/GenBank/DDBJ databases">
        <title>Propagation of a rapidly emergent carbapenem-resistant Acinetobacter baumannii lineage by various extra-hospital transmission networks.</title>
        <authorList>
            <person name="Calix J."/>
        </authorList>
    </citation>
    <scope>NUCLEOTIDE SEQUENCE</scope>
    <source>
        <strain evidence="2">WU_MDCI_Aw63</strain>
    </source>
</reference>
<feature type="compositionally biased region" description="Basic and acidic residues" evidence="1">
    <location>
        <begin position="194"/>
        <end position="206"/>
    </location>
</feature>
<gene>
    <name evidence="2" type="ORF">KTH64_02285</name>
</gene>
<sequence>MGTLNLTAVTPDTPYIKKIKAALEKGTGDKIPIVEVKKVQRKGGVSTSPIFFRFAGGQELVLYVRASADVIKAELNGKEIVLSGDFSDDYQPTFDNAVSGVASLVRKAQSMIDEQNKKDKVKLPPRKNRSIQQQISDKREEETQLDQELSNLTAQRDQLLEQLKQAQIQMEGGEATQGKQIAEGQSSAFDSIDWDEKQHPRDEKGKFSVRSSHSKSLDASVTEKHFKQPSETFSIYDAGVPLMEPDTSTPLKKAIIDVENGIRNNELETGAAFNSDGVILFKRQGLPDQVTLTDHELSLLNNAVFSHNHPKGMPFSIADIRMAITYNIKEIRAVTPYLRYSMYPKNQWCSKAALIATINDVSLDANKFVNEQVRLGEINPQFAEAEYLHYIWVKVADRLNLNYGRERS</sequence>
<name>A0AAW5R551_ACIJU</name>
<dbReference type="RefSeq" id="WP_262578397.1">
    <property type="nucleotide sequence ID" value="NZ_JAHPRE010000006.1"/>
</dbReference>
<organism evidence="2 3">
    <name type="scientific">Acinetobacter junii</name>
    <dbReference type="NCBI Taxonomy" id="40215"/>
    <lineage>
        <taxon>Bacteria</taxon>
        <taxon>Pseudomonadati</taxon>
        <taxon>Pseudomonadota</taxon>
        <taxon>Gammaproteobacteria</taxon>
        <taxon>Moraxellales</taxon>
        <taxon>Moraxellaceae</taxon>
        <taxon>Acinetobacter</taxon>
    </lineage>
</organism>
<feature type="region of interest" description="Disordered" evidence="1">
    <location>
        <begin position="191"/>
        <end position="214"/>
    </location>
</feature>